<dbReference type="InterPro" id="IPR000462">
    <property type="entry name" value="CDP-OH_P_trans"/>
</dbReference>
<evidence type="ECO:0000256" key="5">
    <source>
        <dbReference type="ARBA" id="ARBA00022989"/>
    </source>
</evidence>
<keyword evidence="8" id="KW-0594">Phospholipid biosynthesis</keyword>
<dbReference type="InterPro" id="IPR048254">
    <property type="entry name" value="CDP_ALCOHOL_P_TRANSF_CS"/>
</dbReference>
<dbReference type="InterPro" id="IPR043130">
    <property type="entry name" value="CDP-OH_PTrfase_TM_dom"/>
</dbReference>
<keyword evidence="12" id="KW-1185">Reference proteome</keyword>
<gene>
    <name evidence="11" type="ORF">AXF42_Ash018497</name>
</gene>
<keyword evidence="3 10" id="KW-0808">Transferase</keyword>
<reference evidence="11 12" key="1">
    <citation type="journal article" date="2017" name="Nature">
        <title>The Apostasia genome and the evolution of orchids.</title>
        <authorList>
            <person name="Zhang G.Q."/>
            <person name="Liu K.W."/>
            <person name="Li Z."/>
            <person name="Lohaus R."/>
            <person name="Hsiao Y.Y."/>
            <person name="Niu S.C."/>
            <person name="Wang J.Y."/>
            <person name="Lin Y.C."/>
            <person name="Xu Q."/>
            <person name="Chen L.J."/>
            <person name="Yoshida K."/>
            <person name="Fujiwara S."/>
            <person name="Wang Z.W."/>
            <person name="Zhang Y.Q."/>
            <person name="Mitsuda N."/>
            <person name="Wang M."/>
            <person name="Liu G.H."/>
            <person name="Pecoraro L."/>
            <person name="Huang H.X."/>
            <person name="Xiao X.J."/>
            <person name="Lin M."/>
            <person name="Wu X.Y."/>
            <person name="Wu W.L."/>
            <person name="Chen Y.Y."/>
            <person name="Chang S.B."/>
            <person name="Sakamoto S."/>
            <person name="Ohme-Takagi M."/>
            <person name="Yagi M."/>
            <person name="Zeng S.J."/>
            <person name="Shen C.Y."/>
            <person name="Yeh C.M."/>
            <person name="Luo Y.B."/>
            <person name="Tsai W.C."/>
            <person name="Van de Peer Y."/>
            <person name="Liu Z.J."/>
        </authorList>
    </citation>
    <scope>NUCLEOTIDE SEQUENCE [LARGE SCALE GENOMIC DNA]</scope>
    <source>
        <strain evidence="12">cv. Shenzhen</strain>
        <tissue evidence="11">Stem</tissue>
    </source>
</reference>
<accession>A0A2H9ZZF4</accession>
<evidence type="ECO:0000256" key="6">
    <source>
        <dbReference type="ARBA" id="ARBA00023098"/>
    </source>
</evidence>
<keyword evidence="5" id="KW-1133">Transmembrane helix</keyword>
<evidence type="ECO:0000313" key="11">
    <source>
        <dbReference type="EMBL" id="PKA48680.1"/>
    </source>
</evidence>
<keyword evidence="2" id="KW-0444">Lipid biosynthesis</keyword>
<dbReference type="InterPro" id="IPR050324">
    <property type="entry name" value="CDP-alcohol_PTase-I"/>
</dbReference>
<protein>
    <submittedName>
        <fullName evidence="11">Cardiolipin synthase</fullName>
        <ecNumber evidence="11">2.7.8.-</ecNumber>
    </submittedName>
</protein>
<dbReference type="STRING" id="1088818.A0A2H9ZZF4"/>
<evidence type="ECO:0000256" key="2">
    <source>
        <dbReference type="ARBA" id="ARBA00022516"/>
    </source>
</evidence>
<evidence type="ECO:0000256" key="8">
    <source>
        <dbReference type="ARBA" id="ARBA00023209"/>
    </source>
</evidence>
<name>A0A2H9ZZF4_9ASPA</name>
<keyword evidence="7" id="KW-0472">Membrane</keyword>
<dbReference type="PANTHER" id="PTHR14269:SF60">
    <property type="entry name" value="CARDIOLIPIN SYNTHASE (CMP-FORMING)"/>
    <property type="match status" value="1"/>
</dbReference>
<organism evidence="11 12">
    <name type="scientific">Apostasia shenzhenica</name>
    <dbReference type="NCBI Taxonomy" id="1088818"/>
    <lineage>
        <taxon>Eukaryota</taxon>
        <taxon>Viridiplantae</taxon>
        <taxon>Streptophyta</taxon>
        <taxon>Embryophyta</taxon>
        <taxon>Tracheophyta</taxon>
        <taxon>Spermatophyta</taxon>
        <taxon>Magnoliopsida</taxon>
        <taxon>Liliopsida</taxon>
        <taxon>Asparagales</taxon>
        <taxon>Orchidaceae</taxon>
        <taxon>Apostasioideae</taxon>
        <taxon>Apostasia</taxon>
    </lineage>
</organism>
<dbReference type="GO" id="GO:0016020">
    <property type="term" value="C:membrane"/>
    <property type="evidence" value="ECO:0007669"/>
    <property type="project" value="UniProtKB-SubCell"/>
</dbReference>
<evidence type="ECO:0000256" key="7">
    <source>
        <dbReference type="ARBA" id="ARBA00023136"/>
    </source>
</evidence>
<dbReference type="Proteomes" id="UP000236161">
    <property type="component" value="Unassembled WGS sequence"/>
</dbReference>
<evidence type="ECO:0000313" key="12">
    <source>
        <dbReference type="Proteomes" id="UP000236161"/>
    </source>
</evidence>
<dbReference type="PANTHER" id="PTHR14269">
    <property type="entry name" value="CDP-DIACYLGLYCEROL--GLYCEROL-3-PHOSPHATE 3-PHOSPHATIDYLTRANSFERASE-RELATED"/>
    <property type="match status" value="1"/>
</dbReference>
<evidence type="ECO:0000256" key="4">
    <source>
        <dbReference type="ARBA" id="ARBA00022692"/>
    </source>
</evidence>
<sequence length="260" mass="28569">MAIVKTLTSFLRNPGSRSPRRFYLSAHSFSLPSFPLSVPPNPFSFVPCFASSRSRLFSPISGWIPFSGPLLLCAPPWKLSLSATPLFLRGKGTIFPGDLEAAVGSGGLVGDANDRKVREEVGKERFLNLPNLISISRMVSGPFIGWMIMKEYYLSAFCGLGVSGASDWLDGYLARRMKINSVIGSYLDPLADKVLIGCVTIAMWKTWSEFVNLGDAYTEKMEPLLISKVNTALQLLLVAAALLQPAFGDEETKLYLTYLR</sequence>
<dbReference type="GO" id="GO:0005739">
    <property type="term" value="C:mitochondrion"/>
    <property type="evidence" value="ECO:0007669"/>
    <property type="project" value="TreeGrafter"/>
</dbReference>
<keyword evidence="9" id="KW-1208">Phospholipid metabolism</keyword>
<dbReference type="Pfam" id="PF01066">
    <property type="entry name" value="CDP-OH_P_transf"/>
    <property type="match status" value="1"/>
</dbReference>
<dbReference type="GO" id="GO:0032049">
    <property type="term" value="P:cardiolipin biosynthetic process"/>
    <property type="evidence" value="ECO:0007669"/>
    <property type="project" value="TreeGrafter"/>
</dbReference>
<dbReference type="OrthoDB" id="10020554at2759"/>
<dbReference type="GO" id="GO:0043337">
    <property type="term" value="F:cardiolipin synthase (CMP-forming)"/>
    <property type="evidence" value="ECO:0007669"/>
    <property type="project" value="TreeGrafter"/>
</dbReference>
<comment type="subcellular location">
    <subcellularLocation>
        <location evidence="1">Membrane</location>
        <topology evidence="1">Multi-pass membrane protein</topology>
    </subcellularLocation>
</comment>
<evidence type="ECO:0000256" key="10">
    <source>
        <dbReference type="RuleBase" id="RU003750"/>
    </source>
</evidence>
<comment type="similarity">
    <text evidence="10">Belongs to the CDP-alcohol phosphatidyltransferase class-I family.</text>
</comment>
<evidence type="ECO:0000256" key="1">
    <source>
        <dbReference type="ARBA" id="ARBA00004141"/>
    </source>
</evidence>
<dbReference type="EMBL" id="KZ452270">
    <property type="protein sequence ID" value="PKA48680.1"/>
    <property type="molecule type" value="Genomic_DNA"/>
</dbReference>
<proteinExistence type="inferred from homology"/>
<keyword evidence="4" id="KW-0812">Transmembrane</keyword>
<dbReference type="EC" id="2.7.8.-" evidence="11"/>
<keyword evidence="6" id="KW-0443">Lipid metabolism</keyword>
<dbReference type="PROSITE" id="PS00379">
    <property type="entry name" value="CDP_ALCOHOL_P_TRANSF"/>
    <property type="match status" value="1"/>
</dbReference>
<dbReference type="AlphaFoldDB" id="A0A2H9ZZF4"/>
<evidence type="ECO:0000256" key="9">
    <source>
        <dbReference type="ARBA" id="ARBA00023264"/>
    </source>
</evidence>
<evidence type="ECO:0000256" key="3">
    <source>
        <dbReference type="ARBA" id="ARBA00022679"/>
    </source>
</evidence>
<dbReference type="Gene3D" id="1.20.120.1760">
    <property type="match status" value="1"/>
</dbReference>